<dbReference type="Gramene" id="KOM28438">
    <property type="protein sequence ID" value="KOM28438"/>
    <property type="gene ID" value="LR48_Vigan543s002600"/>
</dbReference>
<protein>
    <submittedName>
        <fullName evidence="1">Uncharacterized protein</fullName>
    </submittedName>
</protein>
<reference evidence="2" key="1">
    <citation type="journal article" date="2015" name="Proc. Natl. Acad. Sci. U.S.A.">
        <title>Genome sequencing of adzuki bean (Vigna angularis) provides insight into high starch and low fat accumulation and domestication.</title>
        <authorList>
            <person name="Yang K."/>
            <person name="Tian Z."/>
            <person name="Chen C."/>
            <person name="Luo L."/>
            <person name="Zhao B."/>
            <person name="Wang Z."/>
            <person name="Yu L."/>
            <person name="Li Y."/>
            <person name="Sun Y."/>
            <person name="Li W."/>
            <person name="Chen Y."/>
            <person name="Li Y."/>
            <person name="Zhang Y."/>
            <person name="Ai D."/>
            <person name="Zhao J."/>
            <person name="Shang C."/>
            <person name="Ma Y."/>
            <person name="Wu B."/>
            <person name="Wang M."/>
            <person name="Gao L."/>
            <person name="Sun D."/>
            <person name="Zhang P."/>
            <person name="Guo F."/>
            <person name="Wang W."/>
            <person name="Li Y."/>
            <person name="Wang J."/>
            <person name="Varshney R.K."/>
            <person name="Wang J."/>
            <person name="Ling H.Q."/>
            <person name="Wan P."/>
        </authorList>
    </citation>
    <scope>NUCLEOTIDE SEQUENCE</scope>
    <source>
        <strain evidence="2">cv. Jingnong 6</strain>
    </source>
</reference>
<dbReference type="AlphaFoldDB" id="A0A0L9TD49"/>
<accession>A0A0L9TD49</accession>
<organism evidence="1 2">
    <name type="scientific">Phaseolus angularis</name>
    <name type="common">Azuki bean</name>
    <name type="synonym">Vigna angularis</name>
    <dbReference type="NCBI Taxonomy" id="3914"/>
    <lineage>
        <taxon>Eukaryota</taxon>
        <taxon>Viridiplantae</taxon>
        <taxon>Streptophyta</taxon>
        <taxon>Embryophyta</taxon>
        <taxon>Tracheophyta</taxon>
        <taxon>Spermatophyta</taxon>
        <taxon>Magnoliopsida</taxon>
        <taxon>eudicotyledons</taxon>
        <taxon>Gunneridae</taxon>
        <taxon>Pentapetalae</taxon>
        <taxon>rosids</taxon>
        <taxon>fabids</taxon>
        <taxon>Fabales</taxon>
        <taxon>Fabaceae</taxon>
        <taxon>Papilionoideae</taxon>
        <taxon>50 kb inversion clade</taxon>
        <taxon>NPAAA clade</taxon>
        <taxon>indigoferoid/millettioid clade</taxon>
        <taxon>Phaseoleae</taxon>
        <taxon>Vigna</taxon>
    </lineage>
</organism>
<dbReference type="Proteomes" id="UP000053144">
    <property type="component" value="Unassembled WGS sequence"/>
</dbReference>
<evidence type="ECO:0000313" key="2">
    <source>
        <dbReference type="Proteomes" id="UP000053144"/>
    </source>
</evidence>
<dbReference type="EMBL" id="KQ258435">
    <property type="protein sequence ID" value="KOM28438.1"/>
    <property type="molecule type" value="Genomic_DNA"/>
</dbReference>
<sequence>MVLQRGCGHGNDEDREVMAALGGILQRRDGDDFRGGGVHCSDDGWWWSTTCDEGGGVSRFHGVVVSRWRHNMVVTSVAFRRERREKKLVGDEDGTAEAERRLTALAALASRVSVEKVEKIMLMC</sequence>
<evidence type="ECO:0000313" key="1">
    <source>
        <dbReference type="EMBL" id="KOM28438.1"/>
    </source>
</evidence>
<name>A0A0L9TD49_PHAAN</name>
<proteinExistence type="predicted"/>
<gene>
    <name evidence="1" type="ORF">LR48_Vigan543s002600</name>
</gene>